<feature type="domain" description="C2H2-type" evidence="12">
    <location>
        <begin position="472"/>
        <end position="499"/>
    </location>
</feature>
<evidence type="ECO:0000256" key="6">
    <source>
        <dbReference type="ARBA" id="ARBA00023015"/>
    </source>
</evidence>
<dbReference type="Pfam" id="PF00096">
    <property type="entry name" value="zf-C2H2"/>
    <property type="match status" value="4"/>
</dbReference>
<feature type="domain" description="C2H2-type" evidence="12">
    <location>
        <begin position="360"/>
        <end position="387"/>
    </location>
</feature>
<feature type="compositionally biased region" description="Basic and acidic residues" evidence="11">
    <location>
        <begin position="52"/>
        <end position="66"/>
    </location>
</feature>
<evidence type="ECO:0000313" key="13">
    <source>
        <dbReference type="EMBL" id="KAK7479081.1"/>
    </source>
</evidence>
<reference evidence="13 14" key="1">
    <citation type="journal article" date="2023" name="Sci. Data">
        <title>Genome assembly of the Korean intertidal mud-creeper Batillaria attramentaria.</title>
        <authorList>
            <person name="Patra A.K."/>
            <person name="Ho P.T."/>
            <person name="Jun S."/>
            <person name="Lee S.J."/>
            <person name="Kim Y."/>
            <person name="Won Y.J."/>
        </authorList>
    </citation>
    <scope>NUCLEOTIDE SEQUENCE [LARGE SCALE GENOMIC DNA]</scope>
    <source>
        <strain evidence="13">Wonlab-2016</strain>
    </source>
</reference>
<dbReference type="SUPFAM" id="SSF57667">
    <property type="entry name" value="beta-beta-alpha zinc fingers"/>
    <property type="match status" value="4"/>
</dbReference>
<evidence type="ECO:0000256" key="11">
    <source>
        <dbReference type="SAM" id="MobiDB-lite"/>
    </source>
</evidence>
<dbReference type="AlphaFoldDB" id="A0ABD0JWL3"/>
<feature type="domain" description="C2H2-type" evidence="12">
    <location>
        <begin position="388"/>
        <end position="415"/>
    </location>
</feature>
<keyword evidence="2" id="KW-0479">Metal-binding</keyword>
<feature type="domain" description="C2H2-type" evidence="12">
    <location>
        <begin position="304"/>
        <end position="331"/>
    </location>
</feature>
<feature type="region of interest" description="Disordered" evidence="11">
    <location>
        <begin position="175"/>
        <end position="301"/>
    </location>
</feature>
<dbReference type="InterPro" id="IPR013087">
    <property type="entry name" value="Znf_C2H2_type"/>
</dbReference>
<dbReference type="InterPro" id="IPR036236">
    <property type="entry name" value="Znf_C2H2_sf"/>
</dbReference>
<keyword evidence="6" id="KW-0805">Transcription regulation</keyword>
<feature type="compositionally biased region" description="Basic residues" evidence="11">
    <location>
        <begin position="280"/>
        <end position="289"/>
    </location>
</feature>
<keyword evidence="7" id="KW-0238">DNA-binding</keyword>
<feature type="compositionally biased region" description="Polar residues" evidence="11">
    <location>
        <begin position="175"/>
        <end position="191"/>
    </location>
</feature>
<dbReference type="InterPro" id="IPR050331">
    <property type="entry name" value="Zinc_finger"/>
</dbReference>
<dbReference type="PANTHER" id="PTHR16515">
    <property type="entry name" value="PR DOMAIN ZINC FINGER PROTEIN"/>
    <property type="match status" value="1"/>
</dbReference>
<dbReference type="GO" id="GO:1990837">
    <property type="term" value="F:sequence-specific double-stranded DNA binding"/>
    <property type="evidence" value="ECO:0007669"/>
    <property type="project" value="UniProtKB-ARBA"/>
</dbReference>
<feature type="compositionally biased region" description="Polar residues" evidence="11">
    <location>
        <begin position="206"/>
        <end position="227"/>
    </location>
</feature>
<dbReference type="PANTHER" id="PTHR16515:SF49">
    <property type="entry name" value="GASTRULA ZINC FINGER PROTEIN XLCGF49.1-LIKE-RELATED"/>
    <property type="match status" value="1"/>
</dbReference>
<feature type="compositionally biased region" description="Basic and acidic residues" evidence="11">
    <location>
        <begin position="290"/>
        <end position="301"/>
    </location>
</feature>
<comment type="subcellular location">
    <subcellularLocation>
        <location evidence="1">Nucleus</location>
    </subcellularLocation>
</comment>
<evidence type="ECO:0000259" key="12">
    <source>
        <dbReference type="PROSITE" id="PS50157"/>
    </source>
</evidence>
<evidence type="ECO:0000256" key="3">
    <source>
        <dbReference type="ARBA" id="ARBA00022737"/>
    </source>
</evidence>
<evidence type="ECO:0000256" key="7">
    <source>
        <dbReference type="ARBA" id="ARBA00023125"/>
    </source>
</evidence>
<dbReference type="FunFam" id="3.30.160.60:FF:000690">
    <property type="entry name" value="Zinc finger protein 354C"/>
    <property type="match status" value="2"/>
</dbReference>
<keyword evidence="9" id="KW-0539">Nucleus</keyword>
<evidence type="ECO:0000256" key="9">
    <source>
        <dbReference type="ARBA" id="ARBA00023242"/>
    </source>
</evidence>
<evidence type="ECO:0000256" key="5">
    <source>
        <dbReference type="ARBA" id="ARBA00022833"/>
    </source>
</evidence>
<dbReference type="Pfam" id="PF13465">
    <property type="entry name" value="zf-H2C2_2"/>
    <property type="match status" value="1"/>
</dbReference>
<proteinExistence type="predicted"/>
<dbReference type="FunFam" id="3.30.160.60:FF:000325">
    <property type="entry name" value="ZFP90 zinc finger protein"/>
    <property type="match status" value="1"/>
</dbReference>
<dbReference type="PROSITE" id="PS50157">
    <property type="entry name" value="ZINC_FINGER_C2H2_2"/>
    <property type="match status" value="8"/>
</dbReference>
<protein>
    <recommendedName>
        <fullName evidence="12">C2H2-type domain-containing protein</fullName>
    </recommendedName>
</protein>
<evidence type="ECO:0000256" key="4">
    <source>
        <dbReference type="ARBA" id="ARBA00022771"/>
    </source>
</evidence>
<feature type="compositionally biased region" description="Basic and acidic residues" evidence="11">
    <location>
        <begin position="228"/>
        <end position="249"/>
    </location>
</feature>
<dbReference type="FunFam" id="3.30.160.60:FF:000303">
    <property type="entry name" value="Zinc finger protein 41"/>
    <property type="match status" value="1"/>
</dbReference>
<comment type="caution">
    <text evidence="13">The sequence shown here is derived from an EMBL/GenBank/DDBJ whole genome shotgun (WGS) entry which is preliminary data.</text>
</comment>
<dbReference type="Gene3D" id="3.30.160.60">
    <property type="entry name" value="Classic Zinc Finger"/>
    <property type="match status" value="7"/>
</dbReference>
<organism evidence="13 14">
    <name type="scientific">Batillaria attramentaria</name>
    <dbReference type="NCBI Taxonomy" id="370345"/>
    <lineage>
        <taxon>Eukaryota</taxon>
        <taxon>Metazoa</taxon>
        <taxon>Spiralia</taxon>
        <taxon>Lophotrochozoa</taxon>
        <taxon>Mollusca</taxon>
        <taxon>Gastropoda</taxon>
        <taxon>Caenogastropoda</taxon>
        <taxon>Sorbeoconcha</taxon>
        <taxon>Cerithioidea</taxon>
        <taxon>Batillariidae</taxon>
        <taxon>Batillaria</taxon>
    </lineage>
</organism>
<keyword evidence="14" id="KW-1185">Reference proteome</keyword>
<feature type="region of interest" description="Disordered" evidence="11">
    <location>
        <begin position="52"/>
        <end position="91"/>
    </location>
</feature>
<evidence type="ECO:0000256" key="1">
    <source>
        <dbReference type="ARBA" id="ARBA00004123"/>
    </source>
</evidence>
<dbReference type="FunFam" id="3.30.160.60:FF:002343">
    <property type="entry name" value="Zinc finger protein 33A"/>
    <property type="match status" value="1"/>
</dbReference>
<dbReference type="SMART" id="SM00355">
    <property type="entry name" value="ZnF_C2H2"/>
    <property type="match status" value="9"/>
</dbReference>
<evidence type="ECO:0000256" key="10">
    <source>
        <dbReference type="PROSITE-ProRule" id="PRU00042"/>
    </source>
</evidence>
<feature type="domain" description="C2H2-type" evidence="12">
    <location>
        <begin position="416"/>
        <end position="443"/>
    </location>
</feature>
<evidence type="ECO:0000313" key="14">
    <source>
        <dbReference type="Proteomes" id="UP001519460"/>
    </source>
</evidence>
<keyword evidence="5" id="KW-0862">Zinc</keyword>
<keyword evidence="3" id="KW-0677">Repeat</keyword>
<keyword evidence="4 10" id="KW-0863">Zinc-finger</keyword>
<gene>
    <name evidence="13" type="ORF">BaRGS_00029673</name>
</gene>
<feature type="compositionally biased region" description="Polar residues" evidence="11">
    <location>
        <begin position="67"/>
        <end position="81"/>
    </location>
</feature>
<dbReference type="EMBL" id="JACVVK020000311">
    <property type="protein sequence ID" value="KAK7479081.1"/>
    <property type="molecule type" value="Genomic_DNA"/>
</dbReference>
<accession>A0ABD0JWL3</accession>
<feature type="domain" description="C2H2-type" evidence="12">
    <location>
        <begin position="444"/>
        <end position="471"/>
    </location>
</feature>
<dbReference type="Proteomes" id="UP001519460">
    <property type="component" value="Unassembled WGS sequence"/>
</dbReference>
<dbReference type="PROSITE" id="PS00028">
    <property type="entry name" value="ZINC_FINGER_C2H2_1"/>
    <property type="match status" value="8"/>
</dbReference>
<dbReference type="GO" id="GO:0008270">
    <property type="term" value="F:zinc ion binding"/>
    <property type="evidence" value="ECO:0007669"/>
    <property type="project" value="UniProtKB-KW"/>
</dbReference>
<dbReference type="GO" id="GO:0005634">
    <property type="term" value="C:nucleus"/>
    <property type="evidence" value="ECO:0007669"/>
    <property type="project" value="UniProtKB-SubCell"/>
</dbReference>
<keyword evidence="8" id="KW-0804">Transcription</keyword>
<feature type="domain" description="C2H2-type" evidence="12">
    <location>
        <begin position="500"/>
        <end position="525"/>
    </location>
</feature>
<name>A0ABD0JWL3_9CAEN</name>
<evidence type="ECO:0000256" key="8">
    <source>
        <dbReference type="ARBA" id="ARBA00023163"/>
    </source>
</evidence>
<evidence type="ECO:0000256" key="2">
    <source>
        <dbReference type="ARBA" id="ARBA00022723"/>
    </source>
</evidence>
<sequence>MPDSNVCYTCLRLPDVAVSHLGYSAVRDRIVKVFQSAVRALFKMDAVTLASHDNRESSSANEHESKGTATLDQTASHQLGSTEEGKKQEERIGAVKVPPLVPLLEKCSLQIDKEVFDRWCVIGITEALPSDTDIASFLIEQYEKVRSGGQQAASCVTCNTPLTLFCARCMQPSCQVGRQTSPNKTDVNNHTSLKEHRRKFKVKSAAQVTSKDLTNNEGVLEVNTQTDLPDHGEETEHKPSLERPESGAEDKDDSGDETHIPAKSAFGSSQNKQPKPKSASAKKSRKRKQKSAEEKSQDEEKRRHKCDLCPAAFFRRSNLFAHLVRHGIETPHKCRQCPASFKKYAELQAHDRDVHLGKNYVCKLCGTAFKHGYKLTEHMRRHSGEKPYVCDICGVGYITAADRNIHRRIHTGEKPYMCSTCGKTFARSGCLAVHKRTHQVDKPHICTECGRAFKHQSHLKEHMVIHSGLKPYQCELCGKAMAHRSTLKYHMRTHTGQKPYTCPVCGKAFGTCSNMWQHRRTHKTS</sequence>
<feature type="domain" description="C2H2-type" evidence="12">
    <location>
        <begin position="332"/>
        <end position="360"/>
    </location>
</feature>